<reference evidence="2" key="1">
    <citation type="submission" date="2023-03" db="EMBL/GenBank/DDBJ databases">
        <title>Massive genome expansion in bonnet fungi (Mycena s.s.) driven by repeated elements and novel gene families across ecological guilds.</title>
        <authorList>
            <consortium name="Lawrence Berkeley National Laboratory"/>
            <person name="Harder C.B."/>
            <person name="Miyauchi S."/>
            <person name="Viragh M."/>
            <person name="Kuo A."/>
            <person name="Thoen E."/>
            <person name="Andreopoulos B."/>
            <person name="Lu D."/>
            <person name="Skrede I."/>
            <person name="Drula E."/>
            <person name="Henrissat B."/>
            <person name="Morin E."/>
            <person name="Kohler A."/>
            <person name="Barry K."/>
            <person name="LaButti K."/>
            <person name="Morin E."/>
            <person name="Salamov A."/>
            <person name="Lipzen A."/>
            <person name="Mereny Z."/>
            <person name="Hegedus B."/>
            <person name="Baldrian P."/>
            <person name="Stursova M."/>
            <person name="Weitz H."/>
            <person name="Taylor A."/>
            <person name="Grigoriev I.V."/>
            <person name="Nagy L.G."/>
            <person name="Martin F."/>
            <person name="Kauserud H."/>
        </authorList>
    </citation>
    <scope>NUCLEOTIDE SEQUENCE</scope>
    <source>
        <strain evidence="2">CBHHK173m</strain>
    </source>
</reference>
<dbReference type="EMBL" id="JARJCN010000062">
    <property type="protein sequence ID" value="KAJ7079162.1"/>
    <property type="molecule type" value="Genomic_DNA"/>
</dbReference>
<comment type="caution">
    <text evidence="2">The sequence shown here is derived from an EMBL/GenBank/DDBJ whole genome shotgun (WGS) entry which is preliminary data.</text>
</comment>
<evidence type="ECO:0008006" key="4">
    <source>
        <dbReference type="Google" id="ProtNLM"/>
    </source>
</evidence>
<evidence type="ECO:0000313" key="2">
    <source>
        <dbReference type="EMBL" id="KAJ7079162.1"/>
    </source>
</evidence>
<feature type="non-terminal residue" evidence="2">
    <location>
        <position position="321"/>
    </location>
</feature>
<accession>A0AAD6XLC1</accession>
<organism evidence="2 3">
    <name type="scientific">Mycena belliarum</name>
    <dbReference type="NCBI Taxonomy" id="1033014"/>
    <lineage>
        <taxon>Eukaryota</taxon>
        <taxon>Fungi</taxon>
        <taxon>Dikarya</taxon>
        <taxon>Basidiomycota</taxon>
        <taxon>Agaricomycotina</taxon>
        <taxon>Agaricomycetes</taxon>
        <taxon>Agaricomycetidae</taxon>
        <taxon>Agaricales</taxon>
        <taxon>Marasmiineae</taxon>
        <taxon>Mycenaceae</taxon>
        <taxon>Mycena</taxon>
    </lineage>
</organism>
<keyword evidence="3" id="KW-1185">Reference proteome</keyword>
<evidence type="ECO:0000256" key="1">
    <source>
        <dbReference type="SAM" id="MobiDB-lite"/>
    </source>
</evidence>
<sequence>MTSFQGRFRLDRAAAPRSSVSSPSDSSGVPAPSAPTFAYIDFRVHPDPTPPKPAIGCFEHDSASSKFGLRWDRWTDFQAWLITEQETHGIELRLVNTYPPTPAFQRACRYVCSRKGTGGIKPYTKIHPDWNRKRGTKRTDCKCTLLVKEYPGIATILGSYADQHDHPLGNANLPFTQIPKHTREYIAGLLRQRVAPDRILQLLHGGIYDHDDLFDRDHDGTQVATRSEFIQLSDIRRIEKQIEAEAVRLHPDDGISTLRWVENLRAKGHLLGFKSKADPPPPGSNLALDEFVLMIQTEWQRKMFRKYGEPLLCVDATHNVT</sequence>
<evidence type="ECO:0000313" key="3">
    <source>
        <dbReference type="Proteomes" id="UP001222325"/>
    </source>
</evidence>
<protein>
    <recommendedName>
        <fullName evidence="4">FAR1 domain-containing protein</fullName>
    </recommendedName>
</protein>
<dbReference type="Proteomes" id="UP001222325">
    <property type="component" value="Unassembled WGS sequence"/>
</dbReference>
<dbReference type="AlphaFoldDB" id="A0AAD6XLC1"/>
<gene>
    <name evidence="2" type="ORF">B0H15DRAFT_788380</name>
</gene>
<proteinExistence type="predicted"/>
<name>A0AAD6XLC1_9AGAR</name>
<feature type="compositionally biased region" description="Low complexity" evidence="1">
    <location>
        <begin position="15"/>
        <end position="32"/>
    </location>
</feature>
<feature type="region of interest" description="Disordered" evidence="1">
    <location>
        <begin position="1"/>
        <end position="32"/>
    </location>
</feature>